<accession>A0A2X0QT53</accession>
<dbReference type="EMBL" id="LS423452">
    <property type="protein sequence ID" value="SPS04657.1"/>
    <property type="molecule type" value="Genomic_DNA"/>
</dbReference>
<dbReference type="InterPro" id="IPR012902">
    <property type="entry name" value="N_methyl_site"/>
</dbReference>
<dbReference type="AlphaFoldDB" id="A0A2X0QT53"/>
<gene>
    <name evidence="2" type="ORF">NITFAB_0246</name>
</gene>
<dbReference type="InterPro" id="IPR045584">
    <property type="entry name" value="Pilin-like"/>
</dbReference>
<reference evidence="2" key="1">
    <citation type="submission" date="2018-05" db="EMBL/GenBank/DDBJ databases">
        <authorList>
            <person name="Lanie J.A."/>
            <person name="Ng W.-L."/>
            <person name="Kazmierczak K.M."/>
            <person name="Andrzejewski T.M."/>
            <person name="Davidsen T.M."/>
            <person name="Wayne K.J."/>
            <person name="Tettelin H."/>
            <person name="Glass J.I."/>
            <person name="Rusch D."/>
            <person name="Podicherti R."/>
            <person name="Tsui H.-C.T."/>
            <person name="Winkler M.E."/>
        </authorList>
    </citation>
    <scope>NUCLEOTIDE SEQUENCE</scope>
    <source>
        <strain evidence="2">KNB</strain>
    </source>
</reference>
<dbReference type="NCBIfam" id="TIGR02532">
    <property type="entry name" value="IV_pilin_GFxxxE"/>
    <property type="match status" value="1"/>
</dbReference>
<dbReference type="Pfam" id="PF07963">
    <property type="entry name" value="N_methyl"/>
    <property type="match status" value="1"/>
</dbReference>
<keyword evidence="1" id="KW-1133">Transmembrane helix</keyword>
<dbReference type="SUPFAM" id="SSF54523">
    <property type="entry name" value="Pili subunits"/>
    <property type="match status" value="1"/>
</dbReference>
<proteinExistence type="predicted"/>
<keyword evidence="1" id="KW-0472">Membrane</keyword>
<keyword evidence="1" id="KW-0812">Transmembrane</keyword>
<sequence>MNTRKGRVAGFTLLELLIAMSLLGFILALLFAGMRLGARSWDAGEARVEKSAHLSALQGFLRRELSQAIPYKWKKKPDMNLAFIGQPGFIRMVAPLSVRSGPGGLFQIGLDLARNEEGPGQLVMRTAMPDVNSVDFNPLALAEPIVLAEQVEELSFAYFGADSKDSPPYWQEQWGIRDTQQRLPLLIRLRLRFSDGRPFPDLVVAPLIGMDTGCMWDNLANRCVSE</sequence>
<feature type="transmembrane region" description="Helical" evidence="1">
    <location>
        <begin position="12"/>
        <end position="32"/>
    </location>
</feature>
<evidence type="ECO:0000313" key="2">
    <source>
        <dbReference type="EMBL" id="SPS04657.1"/>
    </source>
</evidence>
<protein>
    <submittedName>
        <fullName evidence="2">Putative Type II secretion system protein J</fullName>
    </submittedName>
</protein>
<organism evidence="2">
    <name type="scientific">Candidatus Nitrotoga fabula</name>
    <dbReference type="NCBI Taxonomy" id="2182327"/>
    <lineage>
        <taxon>Bacteria</taxon>
        <taxon>Pseudomonadati</taxon>
        <taxon>Pseudomonadota</taxon>
        <taxon>Betaproteobacteria</taxon>
        <taxon>Nitrosomonadales</taxon>
        <taxon>Gallionellaceae</taxon>
        <taxon>Candidatus Nitrotoga</taxon>
    </lineage>
</organism>
<name>A0A2X0QT53_9PROT</name>
<evidence type="ECO:0000256" key="1">
    <source>
        <dbReference type="SAM" id="Phobius"/>
    </source>
</evidence>
<dbReference type="PROSITE" id="PS00409">
    <property type="entry name" value="PROKAR_NTER_METHYL"/>
    <property type="match status" value="1"/>
</dbReference>